<dbReference type="GO" id="GO:0008270">
    <property type="term" value="F:zinc ion binding"/>
    <property type="evidence" value="ECO:0007669"/>
    <property type="project" value="TreeGrafter"/>
</dbReference>
<reference evidence="10 11" key="1">
    <citation type="submission" date="2015-08" db="EMBL/GenBank/DDBJ databases">
        <title>The genome of the Asian arowana (Scleropages formosus).</title>
        <authorList>
            <person name="Tan M.H."/>
            <person name="Gan H.M."/>
            <person name="Croft L.J."/>
            <person name="Austin C.M."/>
        </authorList>
    </citation>
    <scope>NUCLEOTIDE SEQUENCE [LARGE SCALE GENOMIC DNA]</scope>
    <source>
        <strain evidence="10">Aro1</strain>
    </source>
</reference>
<dbReference type="SMART" id="SM00714">
    <property type="entry name" value="LITAF"/>
    <property type="match status" value="1"/>
</dbReference>
<dbReference type="InterPro" id="IPR037519">
    <property type="entry name" value="LITAF_fam"/>
</dbReference>
<keyword evidence="8" id="KW-0812">Transmembrane</keyword>
<evidence type="ECO:0000256" key="2">
    <source>
        <dbReference type="ARBA" id="ARBA00004414"/>
    </source>
</evidence>
<gene>
    <name evidence="10" type="ORF">Z043_100970</name>
</gene>
<protein>
    <submittedName>
        <fullName evidence="10">Lipopolysaccharide-induced tumor necrosis factor-alpha factor-like</fullName>
    </submittedName>
</protein>
<dbReference type="EMBL" id="JARO02000202">
    <property type="protein sequence ID" value="KPP79452.1"/>
    <property type="molecule type" value="Genomic_DNA"/>
</dbReference>
<evidence type="ECO:0000313" key="11">
    <source>
        <dbReference type="Proteomes" id="UP000034805"/>
    </source>
</evidence>
<evidence type="ECO:0000256" key="6">
    <source>
        <dbReference type="ARBA" id="ARBA00022833"/>
    </source>
</evidence>
<keyword evidence="8" id="KW-1133">Transmembrane helix</keyword>
<dbReference type="PROSITE" id="PS51837">
    <property type="entry name" value="LITAF"/>
    <property type="match status" value="1"/>
</dbReference>
<sequence length="169" mass="19221">MENLRPGELTFGSIYPAGNRQWKAMSAKDPPSSPPPYIIPVADKRDDVKVYHLHTPFNPPQSTEGNQYRVQTFSTSQADQRSKNKFVSYETELGRSPGLTTCVSCQQQVMTNVTYKVGTYAWLICILFILCGLVLGCCLLPFFLKFFKDVYHSCPRCNQILHVEKKRCC</sequence>
<dbReference type="STRING" id="113540.ENSSFOP00015021421"/>
<dbReference type="GO" id="GO:0098560">
    <property type="term" value="C:cytoplasmic side of late endosome membrane"/>
    <property type="evidence" value="ECO:0007669"/>
    <property type="project" value="TreeGrafter"/>
</dbReference>
<evidence type="ECO:0000256" key="3">
    <source>
        <dbReference type="ARBA" id="ARBA00004630"/>
    </source>
</evidence>
<dbReference type="Pfam" id="PF10601">
    <property type="entry name" value="zf-LITAF-like"/>
    <property type="match status" value="1"/>
</dbReference>
<dbReference type="Proteomes" id="UP000034805">
    <property type="component" value="Unassembled WGS sequence"/>
</dbReference>
<dbReference type="GO" id="GO:0005634">
    <property type="term" value="C:nucleus"/>
    <property type="evidence" value="ECO:0007669"/>
    <property type="project" value="TreeGrafter"/>
</dbReference>
<accession>A0A0P7VC73</accession>
<evidence type="ECO:0000256" key="7">
    <source>
        <dbReference type="ARBA" id="ARBA00023136"/>
    </source>
</evidence>
<feature type="transmembrane region" description="Helical" evidence="8">
    <location>
        <begin position="120"/>
        <end position="144"/>
    </location>
</feature>
<comment type="similarity">
    <text evidence="4">Belongs to the CDIP1/LITAF family.</text>
</comment>
<dbReference type="InterPro" id="IPR006629">
    <property type="entry name" value="LITAF"/>
</dbReference>
<evidence type="ECO:0000313" key="10">
    <source>
        <dbReference type="EMBL" id="KPP79452.1"/>
    </source>
</evidence>
<feature type="domain" description="LITAF" evidence="9">
    <location>
        <begin position="82"/>
        <end position="166"/>
    </location>
</feature>
<name>A0A0P7VC73_SCLFO</name>
<dbReference type="PANTHER" id="PTHR23292">
    <property type="entry name" value="LIPOPOLYSACCHARIDE-INDUCED TUMOR NECROSIS FACTOR-ALPHA FACTOR"/>
    <property type="match status" value="1"/>
</dbReference>
<keyword evidence="5" id="KW-0479">Metal-binding</keyword>
<evidence type="ECO:0000256" key="5">
    <source>
        <dbReference type="ARBA" id="ARBA00022723"/>
    </source>
</evidence>
<keyword evidence="6" id="KW-0862">Zinc</keyword>
<comment type="subcellular location">
    <subcellularLocation>
        <location evidence="1">Endosome membrane</location>
        <topology evidence="1">Peripheral membrane protein</topology>
        <orientation evidence="1">Cytoplasmic side</orientation>
    </subcellularLocation>
    <subcellularLocation>
        <location evidence="2">Late endosome membrane</location>
    </subcellularLocation>
    <subcellularLocation>
        <location evidence="3">Lysosome membrane</location>
        <topology evidence="3">Peripheral membrane protein</topology>
        <orientation evidence="3">Cytoplasmic side</orientation>
    </subcellularLocation>
</comment>
<comment type="caution">
    <text evidence="10">The sequence shown here is derived from an EMBL/GenBank/DDBJ whole genome shotgun (WGS) entry which is preliminary data.</text>
</comment>
<keyword evidence="7 8" id="KW-0472">Membrane</keyword>
<dbReference type="PANTHER" id="PTHR23292:SF28">
    <property type="entry name" value="LIPOPOLYSACCHARIDE-INDUCED TUMOR NECROSIS FACTOR-ALPHA FACTOR-LIKE"/>
    <property type="match status" value="1"/>
</dbReference>
<evidence type="ECO:0000259" key="9">
    <source>
        <dbReference type="PROSITE" id="PS51837"/>
    </source>
</evidence>
<dbReference type="AlphaFoldDB" id="A0A0P7VC73"/>
<evidence type="ECO:0000256" key="4">
    <source>
        <dbReference type="ARBA" id="ARBA00005975"/>
    </source>
</evidence>
<dbReference type="GO" id="GO:0098574">
    <property type="term" value="C:cytoplasmic side of lysosomal membrane"/>
    <property type="evidence" value="ECO:0007669"/>
    <property type="project" value="TreeGrafter"/>
</dbReference>
<proteinExistence type="inferred from homology"/>
<evidence type="ECO:0000256" key="8">
    <source>
        <dbReference type="SAM" id="Phobius"/>
    </source>
</evidence>
<organism evidence="10 11">
    <name type="scientific">Scleropages formosus</name>
    <name type="common">Asian bonytongue</name>
    <name type="synonym">Osteoglossum formosum</name>
    <dbReference type="NCBI Taxonomy" id="113540"/>
    <lineage>
        <taxon>Eukaryota</taxon>
        <taxon>Metazoa</taxon>
        <taxon>Chordata</taxon>
        <taxon>Craniata</taxon>
        <taxon>Vertebrata</taxon>
        <taxon>Euteleostomi</taxon>
        <taxon>Actinopterygii</taxon>
        <taxon>Neopterygii</taxon>
        <taxon>Teleostei</taxon>
        <taxon>Osteoglossocephala</taxon>
        <taxon>Osteoglossomorpha</taxon>
        <taxon>Osteoglossiformes</taxon>
        <taxon>Osteoglossidae</taxon>
        <taxon>Scleropages</taxon>
    </lineage>
</organism>
<evidence type="ECO:0000256" key="1">
    <source>
        <dbReference type="ARBA" id="ARBA00004125"/>
    </source>
</evidence>